<organism evidence="2 3">
    <name type="scientific">Candidatus Methylacidiphilum fumarolicum</name>
    <dbReference type="NCBI Taxonomy" id="591154"/>
    <lineage>
        <taxon>Bacteria</taxon>
        <taxon>Pseudomonadati</taxon>
        <taxon>Verrucomicrobiota</taxon>
        <taxon>Methylacidiphilae</taxon>
        <taxon>Methylacidiphilales</taxon>
        <taxon>Methylacidiphilaceae</taxon>
        <taxon>Methylacidiphilum (ex Ratnadevi et al. 2023)</taxon>
    </lineage>
</organism>
<accession>A0ABM9IFU5</accession>
<name>A0ABM9IFU5_9BACT</name>
<proteinExistence type="predicted"/>
<evidence type="ECO:0000256" key="1">
    <source>
        <dbReference type="SAM" id="MobiDB-lite"/>
    </source>
</evidence>
<keyword evidence="3" id="KW-1185">Reference proteome</keyword>
<dbReference type="Proteomes" id="UP001161497">
    <property type="component" value="Chromosome"/>
</dbReference>
<reference evidence="2" key="1">
    <citation type="submission" date="2023-03" db="EMBL/GenBank/DDBJ databases">
        <authorList>
            <person name="Cremers G."/>
            <person name="Picone N."/>
        </authorList>
    </citation>
    <scope>NUCLEOTIDE SEQUENCE</scope>
    <source>
        <strain evidence="2">Sample_alias</strain>
    </source>
</reference>
<evidence type="ECO:0000313" key="2">
    <source>
        <dbReference type="EMBL" id="CAI9086562.1"/>
    </source>
</evidence>
<sequence>MYVARNSMAYGLAGLSGSTASSAGSEAWGEEGAGRRRKPGVKPASIMQEVSFVSADE</sequence>
<protein>
    <submittedName>
        <fullName evidence="2">Uncharacterized protein</fullName>
    </submittedName>
</protein>
<feature type="region of interest" description="Disordered" evidence="1">
    <location>
        <begin position="15"/>
        <end position="41"/>
    </location>
</feature>
<feature type="compositionally biased region" description="Low complexity" evidence="1">
    <location>
        <begin position="15"/>
        <end position="27"/>
    </location>
</feature>
<gene>
    <name evidence="2" type="ORF">MFUM_2252</name>
</gene>
<dbReference type="EMBL" id="OX458932">
    <property type="protein sequence ID" value="CAI9086562.1"/>
    <property type="molecule type" value="Genomic_DNA"/>
</dbReference>
<evidence type="ECO:0000313" key="3">
    <source>
        <dbReference type="Proteomes" id="UP001161497"/>
    </source>
</evidence>